<comment type="caution">
    <text evidence="1">The sequence shown here is derived from an EMBL/GenBank/DDBJ whole genome shotgun (WGS) entry which is preliminary data.</text>
</comment>
<dbReference type="EMBL" id="MPUH01000151">
    <property type="protein sequence ID" value="OMJ88417.1"/>
    <property type="molecule type" value="Genomic_DNA"/>
</dbReference>
<gene>
    <name evidence="1" type="ORF">SteCoe_9636</name>
</gene>
<keyword evidence="2" id="KW-1185">Reference proteome</keyword>
<dbReference type="AlphaFoldDB" id="A0A1R2CHD5"/>
<sequence>MSQTANQNKFYINLPETKEISYADLLDSRYKDQGLSSDDFESEYSSVSYRGFLDEIIKRGDTLGYCTKKYTFQSDDETETQSNLSSFIDSESKSTSLDSEDFSVAINEGFYVLQAKDYSNKNKLKRVRSSYGTSCSELDDKINSLRELYLKHKAKTIPKQATLILKDISDYLDQNSQYNKAKIFQELSKLMNFSVAYLEKHIVQFFESNKKKEAYNVYNKSKRSFCKMIKIAGSWTESLEKAYRNLIEDLKKFVELYNEFVGKYEHSSCILDFKEEKAKIEKDIELAGILRSGSSSQPIELN</sequence>
<reference evidence="1 2" key="1">
    <citation type="submission" date="2016-11" db="EMBL/GenBank/DDBJ databases">
        <title>The macronuclear genome of Stentor coeruleus: a giant cell with tiny introns.</title>
        <authorList>
            <person name="Slabodnick M."/>
            <person name="Ruby J.G."/>
            <person name="Reiff S.B."/>
            <person name="Swart E.C."/>
            <person name="Gosai S."/>
            <person name="Prabakaran S."/>
            <person name="Witkowska E."/>
            <person name="Larue G.E."/>
            <person name="Fisher S."/>
            <person name="Freeman R.M."/>
            <person name="Gunawardena J."/>
            <person name="Chu W."/>
            <person name="Stover N.A."/>
            <person name="Gregory B.D."/>
            <person name="Nowacki M."/>
            <person name="Derisi J."/>
            <person name="Roy S.W."/>
            <person name="Marshall W.F."/>
            <person name="Sood P."/>
        </authorList>
    </citation>
    <scope>NUCLEOTIDE SEQUENCE [LARGE SCALE GENOMIC DNA]</scope>
    <source>
        <strain evidence="1">WM001</strain>
    </source>
</reference>
<evidence type="ECO:0000313" key="1">
    <source>
        <dbReference type="EMBL" id="OMJ88417.1"/>
    </source>
</evidence>
<organism evidence="1 2">
    <name type="scientific">Stentor coeruleus</name>
    <dbReference type="NCBI Taxonomy" id="5963"/>
    <lineage>
        <taxon>Eukaryota</taxon>
        <taxon>Sar</taxon>
        <taxon>Alveolata</taxon>
        <taxon>Ciliophora</taxon>
        <taxon>Postciliodesmatophora</taxon>
        <taxon>Heterotrichea</taxon>
        <taxon>Heterotrichida</taxon>
        <taxon>Stentoridae</taxon>
        <taxon>Stentor</taxon>
    </lineage>
</organism>
<evidence type="ECO:0000313" key="2">
    <source>
        <dbReference type="Proteomes" id="UP000187209"/>
    </source>
</evidence>
<protein>
    <submittedName>
        <fullName evidence="1">Uncharacterized protein</fullName>
    </submittedName>
</protein>
<accession>A0A1R2CHD5</accession>
<dbReference type="Proteomes" id="UP000187209">
    <property type="component" value="Unassembled WGS sequence"/>
</dbReference>
<proteinExistence type="predicted"/>
<name>A0A1R2CHD5_9CILI</name>